<feature type="compositionally biased region" description="Polar residues" evidence="1">
    <location>
        <begin position="1"/>
        <end position="13"/>
    </location>
</feature>
<dbReference type="AlphaFoldDB" id="A0A0E0CKK2"/>
<protein>
    <submittedName>
        <fullName evidence="2">Uncharacterized protein</fullName>
    </submittedName>
</protein>
<sequence length="351" mass="38355">MLPRGSQATNLGTGRQAVSARPLGNASPPPDFTCLFAELHGGDAGCAHAERSRKAGGKAQGGGASSAAHTPHGEGQAAISAEAWFPSPLGSPVTIVTAYAEDDKLAVNSELERRATVAEEAVKQKDDVVRQKDEEIAALRQQVEHYESRLSECEARMKSVEEELRKQITTMQIAQNNAGRTSGSMTRTHHRQELSGTSGAPAQSSGRREEEASVTRQQPRGRESNVAAVVDERKTDAVSRLATELRQESEVFEHRARAVTEAGPPTAKSVDELKKLKRQFGTWKKEYGARLRKTKAELKKLVRSERGGHGNRRRCSSWKIKLPKCRFPKCCAFKLPSPSSCCSCSCFRRCC</sequence>
<feature type="region of interest" description="Disordered" evidence="1">
    <location>
        <begin position="175"/>
        <end position="226"/>
    </location>
</feature>
<feature type="compositionally biased region" description="Polar residues" evidence="1">
    <location>
        <begin position="175"/>
        <end position="186"/>
    </location>
</feature>
<feature type="compositionally biased region" description="Polar residues" evidence="1">
    <location>
        <begin position="194"/>
        <end position="205"/>
    </location>
</feature>
<proteinExistence type="predicted"/>
<evidence type="ECO:0000256" key="1">
    <source>
        <dbReference type="SAM" id="MobiDB-lite"/>
    </source>
</evidence>
<reference evidence="2" key="1">
    <citation type="submission" date="2015-04" db="UniProtKB">
        <authorList>
            <consortium name="EnsemblPlants"/>
        </authorList>
    </citation>
    <scope>IDENTIFICATION</scope>
</reference>
<dbReference type="Proteomes" id="UP000008021">
    <property type="component" value="Chromosome 2"/>
</dbReference>
<dbReference type="STRING" id="40149.A0A0E0CKK2"/>
<evidence type="ECO:0000313" key="2">
    <source>
        <dbReference type="EnsemblPlants" id="OMERI02G16660.1"/>
    </source>
</evidence>
<accession>A0A0E0CKK2</accession>
<feature type="region of interest" description="Disordered" evidence="1">
    <location>
        <begin position="1"/>
        <end position="75"/>
    </location>
</feature>
<name>A0A0E0CKK2_9ORYZ</name>
<keyword evidence="3" id="KW-1185">Reference proteome</keyword>
<dbReference type="EnsemblPlants" id="OMERI02G16660.1">
    <property type="protein sequence ID" value="OMERI02G16660.1"/>
    <property type="gene ID" value="OMERI02G16660"/>
</dbReference>
<evidence type="ECO:0000313" key="3">
    <source>
        <dbReference type="Proteomes" id="UP000008021"/>
    </source>
</evidence>
<dbReference type="Gramene" id="OMERI02G16660.1">
    <property type="protein sequence ID" value="OMERI02G16660.1"/>
    <property type="gene ID" value="OMERI02G16660"/>
</dbReference>
<organism evidence="2">
    <name type="scientific">Oryza meridionalis</name>
    <dbReference type="NCBI Taxonomy" id="40149"/>
    <lineage>
        <taxon>Eukaryota</taxon>
        <taxon>Viridiplantae</taxon>
        <taxon>Streptophyta</taxon>
        <taxon>Embryophyta</taxon>
        <taxon>Tracheophyta</taxon>
        <taxon>Spermatophyta</taxon>
        <taxon>Magnoliopsida</taxon>
        <taxon>Liliopsida</taxon>
        <taxon>Poales</taxon>
        <taxon>Poaceae</taxon>
        <taxon>BOP clade</taxon>
        <taxon>Oryzoideae</taxon>
        <taxon>Oryzeae</taxon>
        <taxon>Oryzinae</taxon>
        <taxon>Oryza</taxon>
    </lineage>
</organism>
<reference evidence="2" key="2">
    <citation type="submission" date="2018-05" db="EMBL/GenBank/DDBJ databases">
        <title>OmerRS3 (Oryza meridionalis Reference Sequence Version 3).</title>
        <authorList>
            <person name="Zhang J."/>
            <person name="Kudrna D."/>
            <person name="Lee S."/>
            <person name="Talag J."/>
            <person name="Welchert J."/>
            <person name="Wing R.A."/>
        </authorList>
    </citation>
    <scope>NUCLEOTIDE SEQUENCE [LARGE SCALE GENOMIC DNA]</scope>
    <source>
        <strain evidence="2">cv. OR44</strain>
    </source>
</reference>